<sequence>MIGILQQRVAMTHFIDRLPESLVLIIREYVLDMETRIEVLIDSLKQDYGSSISPASPLPALMKTFSSRQLISIYEQFVEKNWDRTLYNQNFLKGLEGNQVSTTTTFILGLQPLPWAPHDTPPYVMKELYHPINGMIEWAIFRPLGRQKSKQIDRFISIITFLRFTSIFHKGFDHAIRKQLHDLVAGMVILRNNMVQKKQLEKQQLQLQKNLKKLQSIIQKKLDKQEKLQNQNKVVIEDRLDE</sequence>
<evidence type="ECO:0000313" key="2">
    <source>
        <dbReference type="EMBL" id="QHT87246.1"/>
    </source>
</evidence>
<evidence type="ECO:0000256" key="1">
    <source>
        <dbReference type="SAM" id="Coils"/>
    </source>
</evidence>
<feature type="coiled-coil region" evidence="1">
    <location>
        <begin position="190"/>
        <end position="231"/>
    </location>
</feature>
<dbReference type="AlphaFoldDB" id="A0A6C0I4F5"/>
<protein>
    <submittedName>
        <fullName evidence="2">Uncharacterized protein</fullName>
    </submittedName>
</protein>
<organism evidence="2">
    <name type="scientific">viral metagenome</name>
    <dbReference type="NCBI Taxonomy" id="1070528"/>
    <lineage>
        <taxon>unclassified sequences</taxon>
        <taxon>metagenomes</taxon>
        <taxon>organismal metagenomes</taxon>
    </lineage>
</organism>
<reference evidence="2" key="1">
    <citation type="journal article" date="2020" name="Nature">
        <title>Giant virus diversity and host interactions through global metagenomics.</title>
        <authorList>
            <person name="Schulz F."/>
            <person name="Roux S."/>
            <person name="Paez-Espino D."/>
            <person name="Jungbluth S."/>
            <person name="Walsh D.A."/>
            <person name="Denef V.J."/>
            <person name="McMahon K.D."/>
            <person name="Konstantinidis K.T."/>
            <person name="Eloe-Fadrosh E.A."/>
            <person name="Kyrpides N.C."/>
            <person name="Woyke T."/>
        </authorList>
    </citation>
    <scope>NUCLEOTIDE SEQUENCE</scope>
    <source>
        <strain evidence="2">GVMAG-M-3300023184-190</strain>
    </source>
</reference>
<accession>A0A6C0I4F5</accession>
<dbReference type="EMBL" id="MN740085">
    <property type="protein sequence ID" value="QHT87246.1"/>
    <property type="molecule type" value="Genomic_DNA"/>
</dbReference>
<proteinExistence type="predicted"/>
<keyword evidence="1" id="KW-0175">Coiled coil</keyword>
<name>A0A6C0I4F5_9ZZZZ</name>